<protein>
    <submittedName>
        <fullName evidence="3">Alpha/Beta hydrolase protein</fullName>
    </submittedName>
</protein>
<keyword evidence="4" id="KW-1185">Reference proteome</keyword>
<evidence type="ECO:0000256" key="1">
    <source>
        <dbReference type="SAM" id="MobiDB-lite"/>
    </source>
</evidence>
<reference evidence="4" key="1">
    <citation type="journal article" date="2023" name="Mol. Phylogenet. Evol.">
        <title>Genome-scale phylogeny and comparative genomics of the fungal order Sordariales.</title>
        <authorList>
            <person name="Hensen N."/>
            <person name="Bonometti L."/>
            <person name="Westerberg I."/>
            <person name="Brannstrom I.O."/>
            <person name="Guillou S."/>
            <person name="Cros-Aarteil S."/>
            <person name="Calhoun S."/>
            <person name="Haridas S."/>
            <person name="Kuo A."/>
            <person name="Mondo S."/>
            <person name="Pangilinan J."/>
            <person name="Riley R."/>
            <person name="LaButti K."/>
            <person name="Andreopoulos B."/>
            <person name="Lipzen A."/>
            <person name="Chen C."/>
            <person name="Yan M."/>
            <person name="Daum C."/>
            <person name="Ng V."/>
            <person name="Clum A."/>
            <person name="Steindorff A."/>
            <person name="Ohm R.A."/>
            <person name="Martin F."/>
            <person name="Silar P."/>
            <person name="Natvig D.O."/>
            <person name="Lalanne C."/>
            <person name="Gautier V."/>
            <person name="Ament-Velasquez S.L."/>
            <person name="Kruys A."/>
            <person name="Hutchinson M.I."/>
            <person name="Powell A.J."/>
            <person name="Barry K."/>
            <person name="Miller A.N."/>
            <person name="Grigoriev I.V."/>
            <person name="Debuchy R."/>
            <person name="Gladieux P."/>
            <person name="Hiltunen Thoren M."/>
            <person name="Johannesson H."/>
        </authorList>
    </citation>
    <scope>NUCLEOTIDE SEQUENCE [LARGE SCALE GENOMIC DNA]</scope>
    <source>
        <strain evidence="4">CBS 284.82</strain>
    </source>
</reference>
<feature type="compositionally biased region" description="Low complexity" evidence="1">
    <location>
        <begin position="18"/>
        <end position="27"/>
    </location>
</feature>
<dbReference type="Pfam" id="PF00975">
    <property type="entry name" value="Thioesterase"/>
    <property type="match status" value="1"/>
</dbReference>
<comment type="caution">
    <text evidence="3">The sequence shown here is derived from an EMBL/GenBank/DDBJ whole genome shotgun (WGS) entry which is preliminary data.</text>
</comment>
<dbReference type="Proteomes" id="UP001303115">
    <property type="component" value="Unassembled WGS sequence"/>
</dbReference>
<dbReference type="GO" id="GO:0016787">
    <property type="term" value="F:hydrolase activity"/>
    <property type="evidence" value="ECO:0007669"/>
    <property type="project" value="UniProtKB-KW"/>
</dbReference>
<dbReference type="InterPro" id="IPR001031">
    <property type="entry name" value="Thioesterase"/>
</dbReference>
<accession>A0AAN6SW83</accession>
<sequence length="305" mass="32716">MGSMFDSQPSLIQGGDDGNPNNNDTHNNSNATPLILIHDGGGTIFSYYCLGNLAPPARAVYGIANPRYESGTAWAGGLPEMARAYQEFIKAAIPRGGDVIIGGWSLGGLIALEIAGQLEAEAAAEKEEKKSVNLIGIVMVDSVCPVVVPGQPAVPVVQHAVQWSKHTKQETKDKVTRCFTEARRMAGEWELPRVWGSPEEDGEGKDGVAASSTAAKRPPPVVLLRATEPVPVPEGSDGVSRVDVHRSDRLLGWGNYRKDLITKVIDIPGHHFSIFHTEATLESTTEGIKRACLEIEAMDSGRLFA</sequence>
<feature type="region of interest" description="Disordered" evidence="1">
    <location>
        <begin position="194"/>
        <end position="215"/>
    </location>
</feature>
<evidence type="ECO:0000313" key="4">
    <source>
        <dbReference type="Proteomes" id="UP001303115"/>
    </source>
</evidence>
<dbReference type="AlphaFoldDB" id="A0AAN6SW83"/>
<organism evidence="3 4">
    <name type="scientific">Parachaetomium inaequale</name>
    <dbReference type="NCBI Taxonomy" id="2588326"/>
    <lineage>
        <taxon>Eukaryota</taxon>
        <taxon>Fungi</taxon>
        <taxon>Dikarya</taxon>
        <taxon>Ascomycota</taxon>
        <taxon>Pezizomycotina</taxon>
        <taxon>Sordariomycetes</taxon>
        <taxon>Sordariomycetidae</taxon>
        <taxon>Sordariales</taxon>
        <taxon>Chaetomiaceae</taxon>
        <taxon>Parachaetomium</taxon>
    </lineage>
</organism>
<feature type="region of interest" description="Disordered" evidence="1">
    <location>
        <begin position="1"/>
        <end position="27"/>
    </location>
</feature>
<evidence type="ECO:0000259" key="2">
    <source>
        <dbReference type="Pfam" id="PF00975"/>
    </source>
</evidence>
<dbReference type="InterPro" id="IPR029058">
    <property type="entry name" value="AB_hydrolase_fold"/>
</dbReference>
<dbReference type="EMBL" id="MU854316">
    <property type="protein sequence ID" value="KAK4044902.1"/>
    <property type="molecule type" value="Genomic_DNA"/>
</dbReference>
<proteinExistence type="predicted"/>
<keyword evidence="3" id="KW-0378">Hydrolase</keyword>
<dbReference type="Gene3D" id="3.40.50.1820">
    <property type="entry name" value="alpha/beta hydrolase"/>
    <property type="match status" value="1"/>
</dbReference>
<name>A0AAN6SW83_9PEZI</name>
<gene>
    <name evidence="3" type="ORF">C8A01DRAFT_31089</name>
</gene>
<evidence type="ECO:0000313" key="3">
    <source>
        <dbReference type="EMBL" id="KAK4044902.1"/>
    </source>
</evidence>
<feature type="domain" description="Thioesterase" evidence="2">
    <location>
        <begin position="33"/>
        <end position="122"/>
    </location>
</feature>
<dbReference type="SUPFAM" id="SSF53474">
    <property type="entry name" value="alpha/beta-Hydrolases"/>
    <property type="match status" value="1"/>
</dbReference>
<feature type="compositionally biased region" description="Polar residues" evidence="1">
    <location>
        <begin position="1"/>
        <end position="11"/>
    </location>
</feature>